<name>A0A150HY27_9GAMM</name>
<organism evidence="1 2">
    <name type="scientific">Acinetobacter venetianus</name>
    <dbReference type="NCBI Taxonomy" id="52133"/>
    <lineage>
        <taxon>Bacteria</taxon>
        <taxon>Pseudomonadati</taxon>
        <taxon>Pseudomonadota</taxon>
        <taxon>Gammaproteobacteria</taxon>
        <taxon>Moraxellales</taxon>
        <taxon>Moraxellaceae</taxon>
        <taxon>Acinetobacter</taxon>
    </lineage>
</organism>
<dbReference type="EMBL" id="JRHX01000030">
    <property type="protein sequence ID" value="KXZ72093.1"/>
    <property type="molecule type" value="Genomic_DNA"/>
</dbReference>
<dbReference type="PATRIC" id="fig|52133.19.peg.726"/>
<reference evidence="1 2" key="1">
    <citation type="journal article" date="2016" name="Sci. Rep.">
        <title>Genomic and phenotypic characterization of the species Acinetobacter venetianus.</title>
        <authorList>
            <person name="Fondi M."/>
            <person name="Maida I."/>
            <person name="Perrin E."/>
            <person name="Orlandini V."/>
            <person name="La Torre L."/>
            <person name="Bosi E."/>
            <person name="Negroni A."/>
            <person name="Zanaroli G."/>
            <person name="Fava F."/>
            <person name="Decorosi F."/>
            <person name="Giovannetti L."/>
            <person name="Viti C."/>
            <person name="Vaneechoutte M."/>
            <person name="Dijkshoorn L."/>
            <person name="Fani R."/>
        </authorList>
    </citation>
    <scope>NUCLEOTIDE SEQUENCE [LARGE SCALE GENOMIC DNA]</scope>
    <source>
        <strain evidence="1 2">LUH13518</strain>
    </source>
</reference>
<gene>
    <name evidence="1" type="ORF">AVENLUH13518_00704</name>
</gene>
<protein>
    <submittedName>
        <fullName evidence="1">Uncharacterized protein</fullName>
    </submittedName>
</protein>
<dbReference type="RefSeq" id="WP_061524020.1">
    <property type="nucleotide sequence ID" value="NZ_JRHX01000030.1"/>
</dbReference>
<evidence type="ECO:0000313" key="1">
    <source>
        <dbReference type="EMBL" id="KXZ72093.1"/>
    </source>
</evidence>
<dbReference type="AlphaFoldDB" id="A0A150HY27"/>
<evidence type="ECO:0000313" key="2">
    <source>
        <dbReference type="Proteomes" id="UP000075544"/>
    </source>
</evidence>
<comment type="caution">
    <text evidence="1">The sequence shown here is derived from an EMBL/GenBank/DDBJ whole genome shotgun (WGS) entry which is preliminary data.</text>
</comment>
<sequence length="100" mass="11587">MGIINKYFMVVESDQPPQVFLNDTIPKIGKVIELKTEQLPNRVDAAWLQERFSISRKALIEKLRIFNKGTDTKHLYDPKEVIPILENINVTSNRGAHRKK</sequence>
<proteinExistence type="predicted"/>
<accession>A0A150HY27</accession>
<dbReference type="Proteomes" id="UP000075544">
    <property type="component" value="Unassembled WGS sequence"/>
</dbReference>